<gene>
    <name evidence="5" type="ORF">RS030_162461</name>
</gene>
<dbReference type="CDD" id="cd18793">
    <property type="entry name" value="SF2_C_SNF"/>
    <property type="match status" value="1"/>
</dbReference>
<dbReference type="GO" id="GO:0008094">
    <property type="term" value="F:ATP-dependent activity, acting on DNA"/>
    <property type="evidence" value="ECO:0007669"/>
    <property type="project" value="TreeGrafter"/>
</dbReference>
<dbReference type="Pfam" id="PF00271">
    <property type="entry name" value="Helicase_C"/>
    <property type="match status" value="1"/>
</dbReference>
<keyword evidence="6" id="KW-1185">Reference proteome</keyword>
<proteinExistence type="predicted"/>
<evidence type="ECO:0000256" key="2">
    <source>
        <dbReference type="SAM" id="MobiDB-lite"/>
    </source>
</evidence>
<feature type="compositionally biased region" description="Polar residues" evidence="2">
    <location>
        <begin position="10"/>
        <end position="21"/>
    </location>
</feature>
<evidence type="ECO:0000256" key="1">
    <source>
        <dbReference type="ARBA" id="ARBA00022801"/>
    </source>
</evidence>
<comment type="caution">
    <text evidence="5">The sequence shown here is derived from an EMBL/GenBank/DDBJ whole genome shotgun (WGS) entry which is preliminary data.</text>
</comment>
<feature type="domain" description="Helicase ATP-binding" evidence="3">
    <location>
        <begin position="218"/>
        <end position="451"/>
    </location>
</feature>
<dbReference type="Gene3D" id="3.40.50.300">
    <property type="entry name" value="P-loop containing nucleotide triphosphate hydrolases"/>
    <property type="match status" value="1"/>
</dbReference>
<keyword evidence="1" id="KW-0378">Hydrolase</keyword>
<dbReference type="PROSITE" id="PS51194">
    <property type="entry name" value="HELICASE_CTER"/>
    <property type="match status" value="1"/>
</dbReference>
<evidence type="ECO:0000259" key="3">
    <source>
        <dbReference type="PROSITE" id="PS51192"/>
    </source>
</evidence>
<evidence type="ECO:0000313" key="6">
    <source>
        <dbReference type="Proteomes" id="UP001311799"/>
    </source>
</evidence>
<dbReference type="PANTHER" id="PTHR45629:SF7">
    <property type="entry name" value="DNA EXCISION REPAIR PROTEIN ERCC-6-RELATED"/>
    <property type="match status" value="1"/>
</dbReference>
<feature type="region of interest" description="Disordered" evidence="2">
    <location>
        <begin position="1"/>
        <end position="30"/>
    </location>
</feature>
<sequence length="1109" mass="128149">MIKQEEDNLKNSNHLSANNDASTHDENDSGDHIISYYEEQNILDSYFDKKEADNLRNLGVSLVDAKDVSNTILEQISTQYSTQISDKVEKKTNDQSKNLKISLVDQSSSYFNNSYLSQNSFSNKTVNVKQDVQETFETVSSDSNKGTNFNSNERFEVRDDSDEIIYYNRIKSENGKNKADENKTILITHELNRNKLFIWEKIWKSLYYHQREGVLWMWDLHCNNHGGILADEMGLGKSVTVAAFVAAICITCKKNACNGDADKNIACVLKQEIDSNSANKLEESDLGYPSISARIKNEKDRSIVNFDYKDEFELSENGSRRFLLVLPATLISHWIEVFNKWYYPIRVFLLHGRGENSINVQLEKISNEGNTEYDILVITTYETLRRNLCLFKRVNWFYVILDEGHKIRNPDSGVTLAVKSIGTCNRLLLSGSPIQNDLKELWSLIDFVYPGRLGTLPIFEQQFVIPIKQAEFRNAMKAQKMRAFNCTKILQELIKSCILRRRKHELQSILNLPSQAEHVLFCTLTSVQYDVYCNCLDLLQANQLIKNKMYGITKYFALLNILREICNHPELLKLIKKSDKIDKKRSKKRENSDRDEYIDDESDFESDEFEFTAEEGVFETNNHNEHDSNSVDKSYDLFSKVNGGDSGKYQALLSILKLWRNNGQHRVLIFTQGVRTLKLLSRMLERDMNLKLGKDLLNLDGSTPLNVRFSLVKKFNQDTSIFLFILTSRVGGVGLNIIGANRVILYDPWWNPMTDVQAKERCWRIGQKREVIVYRLITKDTIEERIFQRQLFKEFIAKQILMDPKSSAKLNLNNLTDLVSKPKKPNNYNSNSKLVSYYLKNIKRIWGNKAHFRKDGNTYFSYFDKPITESHTYFQYEAHKKKYINDELNLFGEITCDAKSEHNAIMNILGGNETDNYLTNDIGSSSFVEEYGVEGISLMNNIFEVTEDLAKQSLEAINQSKIEISNYNCGIPTWTGKSGQAGAPSSFILKNLKRQRTALSCMYNKGIQEQLDCYSPSNKQNEHMNNNSFETKWDEELIRKRLIDYFIKREKLGIRTTTENILKSFGEIIPDSNHLLFKKILKQTCVLIRSDINSVNENIWVLKKNISLL</sequence>
<dbReference type="SMART" id="SM00490">
    <property type="entry name" value="HELICc"/>
    <property type="match status" value="1"/>
</dbReference>
<organism evidence="5 6">
    <name type="scientific">Cryptosporidium xiaoi</name>
    <dbReference type="NCBI Taxonomy" id="659607"/>
    <lineage>
        <taxon>Eukaryota</taxon>
        <taxon>Sar</taxon>
        <taxon>Alveolata</taxon>
        <taxon>Apicomplexa</taxon>
        <taxon>Conoidasida</taxon>
        <taxon>Coccidia</taxon>
        <taxon>Eucoccidiorida</taxon>
        <taxon>Eimeriorina</taxon>
        <taxon>Cryptosporidiidae</taxon>
        <taxon>Cryptosporidium</taxon>
    </lineage>
</organism>
<dbReference type="EMBL" id="JAWDEY010000007">
    <property type="protein sequence ID" value="KAK6590347.1"/>
    <property type="molecule type" value="Genomic_DNA"/>
</dbReference>
<dbReference type="AlphaFoldDB" id="A0AAV9Y086"/>
<dbReference type="SUPFAM" id="SSF52540">
    <property type="entry name" value="P-loop containing nucleoside triphosphate hydrolases"/>
    <property type="match status" value="2"/>
</dbReference>
<name>A0AAV9Y086_9CRYT</name>
<accession>A0AAV9Y086</accession>
<dbReference type="Gene3D" id="3.40.50.10810">
    <property type="entry name" value="Tandem AAA-ATPase domain"/>
    <property type="match status" value="2"/>
</dbReference>
<dbReference type="InterPro" id="IPR014001">
    <property type="entry name" value="Helicase_ATP-bd"/>
</dbReference>
<dbReference type="GO" id="GO:0006283">
    <property type="term" value="P:transcription-coupled nucleotide-excision repair"/>
    <property type="evidence" value="ECO:0007669"/>
    <property type="project" value="TreeGrafter"/>
</dbReference>
<dbReference type="GO" id="GO:0005634">
    <property type="term" value="C:nucleus"/>
    <property type="evidence" value="ECO:0007669"/>
    <property type="project" value="TreeGrafter"/>
</dbReference>
<dbReference type="GO" id="GO:0016787">
    <property type="term" value="F:hydrolase activity"/>
    <property type="evidence" value="ECO:0007669"/>
    <property type="project" value="UniProtKB-KW"/>
</dbReference>
<protein>
    <submittedName>
        <fullName evidence="5">Swi SNf2 RAD26</fullName>
    </submittedName>
</protein>
<dbReference type="InterPro" id="IPR027417">
    <property type="entry name" value="P-loop_NTPase"/>
</dbReference>
<dbReference type="InterPro" id="IPR049730">
    <property type="entry name" value="SNF2/RAD54-like_C"/>
</dbReference>
<reference evidence="5 6" key="1">
    <citation type="submission" date="2023-10" db="EMBL/GenBank/DDBJ databases">
        <title>Comparative genomics analysis reveals potential genetic determinants of host preference in Cryptosporidium xiaoi.</title>
        <authorList>
            <person name="Xiao L."/>
            <person name="Li J."/>
        </authorList>
    </citation>
    <scope>NUCLEOTIDE SEQUENCE [LARGE SCALE GENOMIC DNA]</scope>
    <source>
        <strain evidence="5 6">52996</strain>
    </source>
</reference>
<dbReference type="PANTHER" id="PTHR45629">
    <property type="entry name" value="SNF2/RAD54 FAMILY MEMBER"/>
    <property type="match status" value="1"/>
</dbReference>
<evidence type="ECO:0000313" key="5">
    <source>
        <dbReference type="EMBL" id="KAK6590347.1"/>
    </source>
</evidence>
<dbReference type="GO" id="GO:0005524">
    <property type="term" value="F:ATP binding"/>
    <property type="evidence" value="ECO:0007669"/>
    <property type="project" value="InterPro"/>
</dbReference>
<dbReference type="Proteomes" id="UP001311799">
    <property type="component" value="Unassembled WGS sequence"/>
</dbReference>
<dbReference type="InterPro" id="IPR050496">
    <property type="entry name" value="SNF2_RAD54_helicase_repair"/>
</dbReference>
<evidence type="ECO:0000259" key="4">
    <source>
        <dbReference type="PROSITE" id="PS51194"/>
    </source>
</evidence>
<dbReference type="InterPro" id="IPR038718">
    <property type="entry name" value="SNF2-like_sf"/>
</dbReference>
<dbReference type="PROSITE" id="PS51192">
    <property type="entry name" value="HELICASE_ATP_BIND_1"/>
    <property type="match status" value="1"/>
</dbReference>
<feature type="domain" description="Helicase C-terminal" evidence="4">
    <location>
        <begin position="651"/>
        <end position="816"/>
    </location>
</feature>
<feature type="region of interest" description="Disordered" evidence="2">
    <location>
        <begin position="583"/>
        <end position="604"/>
    </location>
</feature>
<dbReference type="SMART" id="SM00487">
    <property type="entry name" value="DEXDc"/>
    <property type="match status" value="1"/>
</dbReference>
<dbReference type="InterPro" id="IPR000330">
    <property type="entry name" value="SNF2_N"/>
</dbReference>
<dbReference type="InterPro" id="IPR001650">
    <property type="entry name" value="Helicase_C-like"/>
</dbReference>
<dbReference type="Pfam" id="PF00176">
    <property type="entry name" value="SNF2-rel_dom"/>
    <property type="match status" value="1"/>
</dbReference>